<dbReference type="AlphaFoldDB" id="A0A939J4V2"/>
<accession>A0A939J4V2</accession>
<gene>
    <name evidence="2" type="ORF">JF539_26635</name>
</gene>
<sequence length="68" mass="7776">MRTGTKGQRDEDEMNVYHGFDYQHAKHTRLGTGMESKAHEIDWKAITVGCALTGMLFSLIALVFHLFY</sequence>
<keyword evidence="1" id="KW-0472">Membrane</keyword>
<feature type="transmembrane region" description="Helical" evidence="1">
    <location>
        <begin position="45"/>
        <end position="67"/>
    </location>
</feature>
<dbReference type="Proteomes" id="UP000664096">
    <property type="component" value="Unassembled WGS sequence"/>
</dbReference>
<organism evidence="2 3">
    <name type="scientific">Roseibium aggregatum</name>
    <dbReference type="NCBI Taxonomy" id="187304"/>
    <lineage>
        <taxon>Bacteria</taxon>
        <taxon>Pseudomonadati</taxon>
        <taxon>Pseudomonadota</taxon>
        <taxon>Alphaproteobacteria</taxon>
        <taxon>Hyphomicrobiales</taxon>
        <taxon>Stappiaceae</taxon>
        <taxon>Roseibium</taxon>
    </lineage>
</organism>
<protein>
    <submittedName>
        <fullName evidence="2">Uncharacterized protein</fullName>
    </submittedName>
</protein>
<evidence type="ECO:0000256" key="1">
    <source>
        <dbReference type="SAM" id="Phobius"/>
    </source>
</evidence>
<dbReference type="EMBL" id="JAEKJZ010000009">
    <property type="protein sequence ID" value="MBN9673963.1"/>
    <property type="molecule type" value="Genomic_DNA"/>
</dbReference>
<name>A0A939J4V2_9HYPH</name>
<keyword evidence="1" id="KW-0812">Transmembrane</keyword>
<reference evidence="2" key="1">
    <citation type="submission" date="2020-12" db="EMBL/GenBank/DDBJ databases">
        <title>Oil enriched cultivation method for isolating marine PHA-producing bacteria.</title>
        <authorList>
            <person name="Zheng W."/>
            <person name="Yu S."/>
            <person name="Huang Y."/>
        </authorList>
    </citation>
    <scope>NUCLEOTIDE SEQUENCE</scope>
    <source>
        <strain evidence="2">SY-2-12</strain>
    </source>
</reference>
<evidence type="ECO:0000313" key="2">
    <source>
        <dbReference type="EMBL" id="MBN9673963.1"/>
    </source>
</evidence>
<comment type="caution">
    <text evidence="2">The sequence shown here is derived from an EMBL/GenBank/DDBJ whole genome shotgun (WGS) entry which is preliminary data.</text>
</comment>
<keyword evidence="1" id="KW-1133">Transmembrane helix</keyword>
<evidence type="ECO:0000313" key="3">
    <source>
        <dbReference type="Proteomes" id="UP000664096"/>
    </source>
</evidence>
<proteinExistence type="predicted"/>
<dbReference type="RefSeq" id="WP_207144269.1">
    <property type="nucleotide sequence ID" value="NZ_JAEKJZ010000009.1"/>
</dbReference>